<accession>F2UDE4</accession>
<dbReference type="EMBL" id="GL832969">
    <property type="protein sequence ID" value="EGD74639.1"/>
    <property type="molecule type" value="Genomic_DNA"/>
</dbReference>
<name>F2UDE4_SALR5</name>
<dbReference type="Proteomes" id="UP000007799">
    <property type="component" value="Unassembled WGS sequence"/>
</dbReference>
<feature type="region of interest" description="Disordered" evidence="1">
    <location>
        <begin position="630"/>
        <end position="785"/>
    </location>
</feature>
<evidence type="ECO:0000313" key="3">
    <source>
        <dbReference type="Proteomes" id="UP000007799"/>
    </source>
</evidence>
<dbReference type="InParanoid" id="F2UDE4"/>
<evidence type="ECO:0000313" key="2">
    <source>
        <dbReference type="EMBL" id="EGD74639.1"/>
    </source>
</evidence>
<feature type="compositionally biased region" description="Low complexity" evidence="1">
    <location>
        <begin position="440"/>
        <end position="450"/>
    </location>
</feature>
<feature type="region of interest" description="Disordered" evidence="1">
    <location>
        <begin position="332"/>
        <end position="450"/>
    </location>
</feature>
<feature type="compositionally biased region" description="Basic and acidic residues" evidence="1">
    <location>
        <begin position="198"/>
        <end position="216"/>
    </location>
</feature>
<feature type="compositionally biased region" description="Basic residues" evidence="1">
    <location>
        <begin position="361"/>
        <end position="370"/>
    </location>
</feature>
<dbReference type="GeneID" id="16073469"/>
<feature type="compositionally biased region" description="Basic and acidic residues" evidence="1">
    <location>
        <begin position="675"/>
        <end position="689"/>
    </location>
</feature>
<dbReference type="RefSeq" id="XP_004992896.1">
    <property type="nucleotide sequence ID" value="XM_004992839.1"/>
</dbReference>
<organism evidence="3">
    <name type="scientific">Salpingoeca rosetta (strain ATCC 50818 / BSB-021)</name>
    <dbReference type="NCBI Taxonomy" id="946362"/>
    <lineage>
        <taxon>Eukaryota</taxon>
        <taxon>Choanoflagellata</taxon>
        <taxon>Craspedida</taxon>
        <taxon>Salpingoecidae</taxon>
        <taxon>Salpingoeca</taxon>
    </lineage>
</organism>
<feature type="compositionally biased region" description="Polar residues" evidence="1">
    <location>
        <begin position="430"/>
        <end position="439"/>
    </location>
</feature>
<reference evidence="2" key="1">
    <citation type="submission" date="2009-08" db="EMBL/GenBank/DDBJ databases">
        <title>Annotation of Salpingoeca rosetta.</title>
        <authorList>
            <consortium name="The Broad Institute Genome Sequencing Platform"/>
            <person name="Russ C."/>
            <person name="Cuomo C."/>
            <person name="Burger G."/>
            <person name="Gray M.W."/>
            <person name="Holland P.W.H."/>
            <person name="King N."/>
            <person name="Lang F.B.F."/>
            <person name="Roger A.J."/>
            <person name="Ruiz-Trillo I."/>
            <person name="Young S.K."/>
            <person name="Zeng Q."/>
            <person name="Gargeya S."/>
            <person name="Alvarado L."/>
            <person name="Berlin A."/>
            <person name="Chapman S.B."/>
            <person name="Chen Z."/>
            <person name="Freedman E."/>
            <person name="Gellesch M."/>
            <person name="Goldberg J."/>
            <person name="Griggs A."/>
            <person name="Gujja S."/>
            <person name="Heilman E."/>
            <person name="Heiman D."/>
            <person name="Howarth C."/>
            <person name="Mehta T."/>
            <person name="Neiman D."/>
            <person name="Pearson M."/>
            <person name="Roberts A."/>
            <person name="Saif S."/>
            <person name="Shea T."/>
            <person name="Shenoy N."/>
            <person name="Sisk P."/>
            <person name="Stolte C."/>
            <person name="Sykes S."/>
            <person name="White J."/>
            <person name="Yandava C."/>
            <person name="Haas B."/>
            <person name="Nusbaum C."/>
            <person name="Birren B."/>
        </authorList>
    </citation>
    <scope>NUCLEOTIDE SEQUENCE [LARGE SCALE GENOMIC DNA]</scope>
    <source>
        <strain evidence="2">ATCC 50818</strain>
    </source>
</reference>
<feature type="region of interest" description="Disordered" evidence="1">
    <location>
        <begin position="178"/>
        <end position="216"/>
    </location>
</feature>
<sequence length="846" mass="88414">MAPTTAKMIECVECNKHNKQQYKDDAAAAVVPCPCFAEERVTREDVPSSAWALGTTVPGGSVAFWPSAAIVRFHCPQCAAGVVVCPVCHTPSWKQQQKQLKQQQKEQLQPSLNTCSACGMLLLPDWVERKLGLTGAHVHCEEDAFVLQRRWFGSAYLKQKRQELRRLFALAQQAKQQQAKQQQDAATSEPQTKRAKRSGGDIQHDAQHQHSARDAERRMVAVRWAMHRGEEQLQEPEGGALSTTDALVVAVVNLEGAGVLASSRHRALVERVLHHAACGRGLQQLRARIHRLVAAAKAAKNHGCPLAAHVLSSRARVFAHILEAAACNASVNDTTATTTSSSSSSMLSSSSSSAASPARVAHAKKKKKTSAKGVNATDRHDHSHSNAVHAQASHVTQGSNLQHQHKQEQGDGGGCDNGRDCDDGDGEGESASQAPHLNGSSSSPVQSRSLPCSQRVAAMLSSPPPKFPVITGHAAAAADAHVYGVHTTAVPLVPALKTHATTTATTTTTTTTTTAATTAAMVTAAGATEATAPAIMATATGGTMMTLQPGQQPVQQQAHHAPSSSSSSSSSTSLPSSSSSLSVSIATPATQALLGDVVAWAGSLAHACMTAVAQAEGNAANASWLLSASASSSSSTSSSSSSGGQHGGGDSTITVGGTSANSSRNSNCNGTGTRGGRDADKSHPVRMDDSRDDDDDNEHDDENNDCDDDDDDDENDDDCDDDGDNANGGGESSDLAMPSNMGVHDDDDDEGEGDDRGVPASTTAHGHSAVNGSTNGSVKTPTACNGAPMSTVDALVSQRSRHGVERLGERLSFLRSTQQQRLAYVNALAVARWLWTATHMQSGQPH</sequence>
<gene>
    <name evidence="2" type="ORF">PTSG_06004</name>
</gene>
<feature type="region of interest" description="Disordered" evidence="1">
    <location>
        <begin position="544"/>
        <end position="581"/>
    </location>
</feature>
<dbReference type="KEGG" id="sre:PTSG_06004"/>
<feature type="compositionally biased region" description="Polar residues" evidence="1">
    <location>
        <begin position="385"/>
        <end position="402"/>
    </location>
</feature>
<feature type="compositionally biased region" description="Acidic residues" evidence="1">
    <location>
        <begin position="690"/>
        <end position="724"/>
    </location>
</feature>
<feature type="compositionally biased region" description="Polar residues" evidence="1">
    <location>
        <begin position="651"/>
        <end position="671"/>
    </location>
</feature>
<dbReference type="AlphaFoldDB" id="F2UDE4"/>
<evidence type="ECO:0000256" key="1">
    <source>
        <dbReference type="SAM" id="MobiDB-lite"/>
    </source>
</evidence>
<feature type="compositionally biased region" description="Polar residues" evidence="1">
    <location>
        <begin position="760"/>
        <end position="783"/>
    </location>
</feature>
<feature type="compositionally biased region" description="Low complexity" evidence="1">
    <location>
        <begin position="630"/>
        <end position="642"/>
    </location>
</feature>
<protein>
    <submittedName>
        <fullName evidence="2">Uncharacterized protein</fullName>
    </submittedName>
</protein>
<proteinExistence type="predicted"/>
<keyword evidence="3" id="KW-1185">Reference proteome</keyword>
<feature type="compositionally biased region" description="Low complexity" evidence="1">
    <location>
        <begin position="334"/>
        <end position="356"/>
    </location>
</feature>